<evidence type="ECO:0000256" key="3">
    <source>
        <dbReference type="ARBA" id="ARBA00022448"/>
    </source>
</evidence>
<feature type="transmembrane region" description="Helical" evidence="8">
    <location>
        <begin position="71"/>
        <end position="91"/>
    </location>
</feature>
<dbReference type="EMBL" id="JAPFGC010000002">
    <property type="protein sequence ID" value="MDA0176341.1"/>
    <property type="molecule type" value="Genomic_DNA"/>
</dbReference>
<feature type="transmembrane region" description="Helical" evidence="8">
    <location>
        <begin position="222"/>
        <end position="242"/>
    </location>
</feature>
<gene>
    <name evidence="9" type="ORF">OOZ35_02425</name>
</gene>
<dbReference type="InterPro" id="IPR002781">
    <property type="entry name" value="TM_pro_TauE-like"/>
</dbReference>
<feature type="transmembrane region" description="Helical" evidence="8">
    <location>
        <begin position="128"/>
        <end position="148"/>
    </location>
</feature>
<comment type="similarity">
    <text evidence="2 8">Belongs to the 4-toluene sulfonate uptake permease (TSUP) (TC 2.A.102) family.</text>
</comment>
<protein>
    <recommendedName>
        <fullName evidence="8">Probable membrane transporter protein</fullName>
    </recommendedName>
</protein>
<keyword evidence="7 8" id="KW-0472">Membrane</keyword>
<comment type="subcellular location">
    <subcellularLocation>
        <location evidence="1 8">Cell membrane</location>
        <topology evidence="1 8">Multi-pass membrane protein</topology>
    </subcellularLocation>
</comment>
<comment type="caution">
    <text evidence="9">The sequence shown here is derived from an EMBL/GenBank/DDBJ whole genome shotgun (WGS) entry which is preliminary data.</text>
</comment>
<keyword evidence="6 8" id="KW-1133">Transmembrane helix</keyword>
<dbReference type="RefSeq" id="WP_270005007.1">
    <property type="nucleotide sequence ID" value="NZ_JAPFGC010000002.1"/>
</dbReference>
<feature type="transmembrane region" description="Helical" evidence="8">
    <location>
        <begin position="192"/>
        <end position="210"/>
    </location>
</feature>
<keyword evidence="10" id="KW-1185">Reference proteome</keyword>
<feature type="transmembrane region" description="Helical" evidence="8">
    <location>
        <begin position="97"/>
        <end position="116"/>
    </location>
</feature>
<dbReference type="PANTHER" id="PTHR30269:SF37">
    <property type="entry name" value="MEMBRANE TRANSPORTER PROTEIN"/>
    <property type="match status" value="1"/>
</dbReference>
<accession>A0ABT4RWZ8</accession>
<sequence>MLSKYFGVFLFLVLLAEILGTVGGFGSSVFFVPVANYFFKFQTVLGLTALFHLASNVVKIAFFKKGIDKRVIIYLGIPAVLFVIIGAYLSQFFNTNLLSYFLGGFLIVLSIVFLIFKDLVIKASNKNAIIGGILSGFSAGLLGTGGAIRGITLSAFKMNKEKFIATSAIIDLGVDLSRSVVYYKNGYIQKDILYIIPILLVISVIGTYIGKKILNKISQDQFRNFVLILILIIGISSFVSLWF</sequence>
<keyword evidence="3" id="KW-0813">Transport</keyword>
<evidence type="ECO:0000256" key="2">
    <source>
        <dbReference type="ARBA" id="ARBA00009142"/>
    </source>
</evidence>
<evidence type="ECO:0000256" key="1">
    <source>
        <dbReference type="ARBA" id="ARBA00004651"/>
    </source>
</evidence>
<proteinExistence type="inferred from homology"/>
<evidence type="ECO:0000256" key="5">
    <source>
        <dbReference type="ARBA" id="ARBA00022692"/>
    </source>
</evidence>
<evidence type="ECO:0000256" key="6">
    <source>
        <dbReference type="ARBA" id="ARBA00022989"/>
    </source>
</evidence>
<dbReference type="Proteomes" id="UP001149142">
    <property type="component" value="Unassembled WGS sequence"/>
</dbReference>
<organism evidence="9 10">
    <name type="scientific">Mesoflavibacter profundi</name>
    <dbReference type="NCBI Taxonomy" id="2708110"/>
    <lineage>
        <taxon>Bacteria</taxon>
        <taxon>Pseudomonadati</taxon>
        <taxon>Bacteroidota</taxon>
        <taxon>Flavobacteriia</taxon>
        <taxon>Flavobacteriales</taxon>
        <taxon>Flavobacteriaceae</taxon>
        <taxon>Mesoflavibacter</taxon>
    </lineage>
</organism>
<dbReference type="PANTHER" id="PTHR30269">
    <property type="entry name" value="TRANSMEMBRANE PROTEIN YFCA"/>
    <property type="match status" value="1"/>
</dbReference>
<keyword evidence="4 8" id="KW-1003">Cell membrane</keyword>
<evidence type="ECO:0000313" key="10">
    <source>
        <dbReference type="Proteomes" id="UP001149142"/>
    </source>
</evidence>
<keyword evidence="5 8" id="KW-0812">Transmembrane</keyword>
<evidence type="ECO:0000256" key="7">
    <source>
        <dbReference type="ARBA" id="ARBA00023136"/>
    </source>
</evidence>
<evidence type="ECO:0000256" key="4">
    <source>
        <dbReference type="ARBA" id="ARBA00022475"/>
    </source>
</evidence>
<dbReference type="Pfam" id="PF01925">
    <property type="entry name" value="TauE"/>
    <property type="match status" value="1"/>
</dbReference>
<evidence type="ECO:0000313" key="9">
    <source>
        <dbReference type="EMBL" id="MDA0176341.1"/>
    </source>
</evidence>
<reference evidence="9" key="1">
    <citation type="submission" date="2022-11" db="EMBL/GenBank/DDBJ databases">
        <title>Refractory cell wall polysaccharides provide important carbon source for microbial heterotrophs in the hadal ocean.</title>
        <authorList>
            <person name="Zhu X."/>
        </authorList>
    </citation>
    <scope>NUCLEOTIDE SEQUENCE</scope>
    <source>
        <strain evidence="9">MTRN7</strain>
    </source>
</reference>
<dbReference type="InterPro" id="IPR052017">
    <property type="entry name" value="TSUP"/>
</dbReference>
<feature type="transmembrane region" description="Helical" evidence="8">
    <location>
        <begin position="44"/>
        <end position="62"/>
    </location>
</feature>
<name>A0ABT4RWZ8_9FLAO</name>
<evidence type="ECO:0000256" key="8">
    <source>
        <dbReference type="RuleBase" id="RU363041"/>
    </source>
</evidence>